<dbReference type="GO" id="GO:0005576">
    <property type="term" value="C:extracellular region"/>
    <property type="evidence" value="ECO:0007669"/>
    <property type="project" value="UniProtKB-SubCell"/>
</dbReference>
<dbReference type="SUPFAM" id="SSF51445">
    <property type="entry name" value="(Trans)glycosidases"/>
    <property type="match status" value="1"/>
</dbReference>
<evidence type="ECO:0000256" key="12">
    <source>
        <dbReference type="ARBA" id="ARBA00023326"/>
    </source>
</evidence>
<dbReference type="CDD" id="cd02877">
    <property type="entry name" value="GH18_hevamine_XipI_class_III"/>
    <property type="match status" value="1"/>
</dbReference>
<evidence type="ECO:0000259" key="15">
    <source>
        <dbReference type="PROSITE" id="PS51910"/>
    </source>
</evidence>
<accession>A0AAE1MYD6</accession>
<dbReference type="PROSITE" id="PS51910">
    <property type="entry name" value="GH18_2"/>
    <property type="match status" value="1"/>
</dbReference>
<organism evidence="16 17">
    <name type="scientific">Acacia crassicarpa</name>
    <name type="common">northern wattle</name>
    <dbReference type="NCBI Taxonomy" id="499986"/>
    <lineage>
        <taxon>Eukaryota</taxon>
        <taxon>Viridiplantae</taxon>
        <taxon>Streptophyta</taxon>
        <taxon>Embryophyta</taxon>
        <taxon>Tracheophyta</taxon>
        <taxon>Spermatophyta</taxon>
        <taxon>Magnoliopsida</taxon>
        <taxon>eudicotyledons</taxon>
        <taxon>Gunneridae</taxon>
        <taxon>Pentapetalae</taxon>
        <taxon>rosids</taxon>
        <taxon>fabids</taxon>
        <taxon>Fabales</taxon>
        <taxon>Fabaceae</taxon>
        <taxon>Caesalpinioideae</taxon>
        <taxon>mimosoid clade</taxon>
        <taxon>Acacieae</taxon>
        <taxon>Acacia</taxon>
    </lineage>
</organism>
<evidence type="ECO:0000256" key="10">
    <source>
        <dbReference type="ARBA" id="ARBA00023277"/>
    </source>
</evidence>
<dbReference type="PANTHER" id="PTHR45708:SF22">
    <property type="entry name" value="ACIDIC ENDOCHITINASE"/>
    <property type="match status" value="1"/>
</dbReference>
<evidence type="ECO:0000313" key="16">
    <source>
        <dbReference type="EMBL" id="KAK4279430.1"/>
    </source>
</evidence>
<evidence type="ECO:0000256" key="5">
    <source>
        <dbReference type="ARBA" id="ARBA00022525"/>
    </source>
</evidence>
<comment type="caution">
    <text evidence="16">The sequence shown here is derived from an EMBL/GenBank/DDBJ whole genome shotgun (WGS) entry which is preliminary data.</text>
</comment>
<evidence type="ECO:0000256" key="8">
    <source>
        <dbReference type="ARBA" id="ARBA00023024"/>
    </source>
</evidence>
<dbReference type="InterPro" id="IPR045321">
    <property type="entry name" value="Cts1-like"/>
</dbReference>
<dbReference type="InterPro" id="IPR001223">
    <property type="entry name" value="Glyco_hydro18_cat"/>
</dbReference>
<sequence length="302" mass="32092">MASVKHIISFSLLLPLLLIISSFSVISNAAGGIAIYWGQNGDEGSLADACNTGNYKYLNIAYLSDFGNGQNPKLNLAGHCDAAVANNCAKFSTDIKTCQKNGIKVLLSLGGSAGSHSLNSADEATRLAKYLWDNFLGGQSGSRPLGDAVLDGIDFDIVDGSGRHLDELAKALKKLDNQLIIAAAPQCPFPDVALGSAIKTGLFDYIWVQFFNNPPCQYANGDIKNLVSAWNQWTNGVEVKKVFLGIPASPDAANVGGYIPANVLTSQVLPAINGSPKYGGVMIWDRFHDGKYKYSDAIKGSV</sequence>
<protein>
    <recommendedName>
        <fullName evidence="13">Acidic endochitinase</fullName>
        <ecNumber evidence="4">3.2.1.14</ecNumber>
    </recommendedName>
</protein>
<dbReference type="Pfam" id="PF00704">
    <property type="entry name" value="Glyco_hydro_18"/>
    <property type="match status" value="1"/>
</dbReference>
<evidence type="ECO:0000256" key="11">
    <source>
        <dbReference type="ARBA" id="ARBA00023295"/>
    </source>
</evidence>
<dbReference type="EC" id="3.2.1.14" evidence="4"/>
<keyword evidence="9" id="KW-1015">Disulfide bond</keyword>
<dbReference type="EMBL" id="JAWXYG010000002">
    <property type="protein sequence ID" value="KAK4279430.1"/>
    <property type="molecule type" value="Genomic_DNA"/>
</dbReference>
<evidence type="ECO:0000313" key="17">
    <source>
        <dbReference type="Proteomes" id="UP001293593"/>
    </source>
</evidence>
<evidence type="ECO:0000256" key="13">
    <source>
        <dbReference type="ARBA" id="ARBA00073139"/>
    </source>
</evidence>
<dbReference type="GO" id="GO:0008843">
    <property type="term" value="F:endochitinase activity"/>
    <property type="evidence" value="ECO:0007669"/>
    <property type="project" value="UniProtKB-EC"/>
</dbReference>
<evidence type="ECO:0000256" key="7">
    <source>
        <dbReference type="ARBA" id="ARBA00022801"/>
    </source>
</evidence>
<evidence type="ECO:0000256" key="14">
    <source>
        <dbReference type="SAM" id="SignalP"/>
    </source>
</evidence>
<evidence type="ECO:0000256" key="3">
    <source>
        <dbReference type="ARBA" id="ARBA00009121"/>
    </source>
</evidence>
<comment type="catalytic activity">
    <reaction evidence="1">
        <text>Random endo-hydrolysis of N-acetyl-beta-D-glucosaminide (1-&gt;4)-beta-linkages in chitin and chitodextrins.</text>
        <dbReference type="EC" id="3.2.1.14"/>
    </reaction>
</comment>
<comment type="subcellular location">
    <subcellularLocation>
        <location evidence="2">Secreted</location>
        <location evidence="2">Extracellular space</location>
    </subcellularLocation>
</comment>
<dbReference type="Proteomes" id="UP001293593">
    <property type="component" value="Unassembled WGS sequence"/>
</dbReference>
<gene>
    <name evidence="16" type="ORF">QN277_011215</name>
</gene>
<keyword evidence="5" id="KW-0964">Secreted</keyword>
<proteinExistence type="inferred from homology"/>
<dbReference type="FunFam" id="3.20.20.80:FF:000015">
    <property type="entry name" value="Acidic endochitinase SE2"/>
    <property type="match status" value="1"/>
</dbReference>
<keyword evidence="17" id="KW-1185">Reference proteome</keyword>
<dbReference type="InterPro" id="IPR050542">
    <property type="entry name" value="Glycosyl_Hydrlase18_Chitinase"/>
</dbReference>
<keyword evidence="8" id="KW-0146">Chitin degradation</keyword>
<evidence type="ECO:0000256" key="6">
    <source>
        <dbReference type="ARBA" id="ARBA00022729"/>
    </source>
</evidence>
<keyword evidence="6 14" id="KW-0732">Signal</keyword>
<evidence type="ECO:0000256" key="9">
    <source>
        <dbReference type="ARBA" id="ARBA00023157"/>
    </source>
</evidence>
<name>A0AAE1MYD6_9FABA</name>
<dbReference type="AlphaFoldDB" id="A0AAE1MYD6"/>
<keyword evidence="12" id="KW-0624">Polysaccharide degradation</keyword>
<keyword evidence="7" id="KW-0378">Hydrolase</keyword>
<dbReference type="GO" id="GO:0000272">
    <property type="term" value="P:polysaccharide catabolic process"/>
    <property type="evidence" value="ECO:0007669"/>
    <property type="project" value="UniProtKB-KW"/>
</dbReference>
<dbReference type="GO" id="GO:0006032">
    <property type="term" value="P:chitin catabolic process"/>
    <property type="evidence" value="ECO:0007669"/>
    <property type="project" value="UniProtKB-KW"/>
</dbReference>
<evidence type="ECO:0000256" key="4">
    <source>
        <dbReference type="ARBA" id="ARBA00012729"/>
    </source>
</evidence>
<reference evidence="16" key="1">
    <citation type="submission" date="2023-10" db="EMBL/GenBank/DDBJ databases">
        <title>Chromosome-level genome of the transformable northern wattle, Acacia crassicarpa.</title>
        <authorList>
            <person name="Massaro I."/>
            <person name="Sinha N.R."/>
            <person name="Poethig S."/>
            <person name="Leichty A.R."/>
        </authorList>
    </citation>
    <scope>NUCLEOTIDE SEQUENCE</scope>
    <source>
        <strain evidence="16">Acra3RX</strain>
        <tissue evidence="16">Leaf</tissue>
    </source>
</reference>
<feature type="domain" description="GH18" evidence="15">
    <location>
        <begin position="31"/>
        <end position="302"/>
    </location>
</feature>
<evidence type="ECO:0000256" key="1">
    <source>
        <dbReference type="ARBA" id="ARBA00000822"/>
    </source>
</evidence>
<dbReference type="Gene3D" id="3.20.20.80">
    <property type="entry name" value="Glycosidases"/>
    <property type="match status" value="1"/>
</dbReference>
<keyword evidence="10" id="KW-0119">Carbohydrate metabolism</keyword>
<dbReference type="InterPro" id="IPR017853">
    <property type="entry name" value="GH"/>
</dbReference>
<feature type="chain" id="PRO_5042096832" description="Acidic endochitinase" evidence="14">
    <location>
        <begin position="30"/>
        <end position="302"/>
    </location>
</feature>
<dbReference type="PANTHER" id="PTHR45708">
    <property type="entry name" value="ENDOCHITINASE"/>
    <property type="match status" value="1"/>
</dbReference>
<feature type="signal peptide" evidence="14">
    <location>
        <begin position="1"/>
        <end position="29"/>
    </location>
</feature>
<evidence type="ECO:0000256" key="2">
    <source>
        <dbReference type="ARBA" id="ARBA00004239"/>
    </source>
</evidence>
<keyword evidence="11" id="KW-0326">Glycosidase</keyword>
<comment type="similarity">
    <text evidence="3">Belongs to the glycosyl hydrolase 18 family. Chitinase class II subfamily.</text>
</comment>